<gene>
    <name evidence="2" type="ORF">V2H45_22040</name>
</gene>
<reference evidence="2" key="1">
    <citation type="submission" date="2024-01" db="EMBL/GenBank/DDBJ databases">
        <title>Bank of Algae and Cyanobacteria of the Azores (BACA) strain genomes.</title>
        <authorList>
            <person name="Luz R."/>
            <person name="Cordeiro R."/>
            <person name="Fonseca A."/>
            <person name="Goncalves V."/>
        </authorList>
    </citation>
    <scope>NUCLEOTIDE SEQUENCE</scope>
    <source>
        <strain evidence="2">BACA0141</strain>
    </source>
</reference>
<accession>A0AAW9Q8X0</accession>
<keyword evidence="3" id="KW-1185">Reference proteome</keyword>
<proteinExistence type="predicted"/>
<protein>
    <submittedName>
        <fullName evidence="2">Uncharacterized protein</fullName>
    </submittedName>
</protein>
<organism evidence="2 3">
    <name type="scientific">Tumidithrix elongata BACA0141</name>
    <dbReference type="NCBI Taxonomy" id="2716417"/>
    <lineage>
        <taxon>Bacteria</taxon>
        <taxon>Bacillati</taxon>
        <taxon>Cyanobacteriota</taxon>
        <taxon>Cyanophyceae</taxon>
        <taxon>Pseudanabaenales</taxon>
        <taxon>Pseudanabaenaceae</taxon>
        <taxon>Tumidithrix</taxon>
        <taxon>Tumidithrix elongata</taxon>
    </lineage>
</organism>
<comment type="caution">
    <text evidence="2">The sequence shown here is derived from an EMBL/GenBank/DDBJ whole genome shotgun (WGS) entry which is preliminary data.</text>
</comment>
<keyword evidence="1" id="KW-1133">Transmembrane helix</keyword>
<dbReference type="AlphaFoldDB" id="A0AAW9Q8X0"/>
<keyword evidence="1" id="KW-0472">Membrane</keyword>
<evidence type="ECO:0000313" key="2">
    <source>
        <dbReference type="EMBL" id="MEE3719428.1"/>
    </source>
</evidence>
<keyword evidence="1" id="KW-0812">Transmembrane</keyword>
<dbReference type="RefSeq" id="WP_330485864.1">
    <property type="nucleotide sequence ID" value="NZ_JAZBJZ010000132.1"/>
</dbReference>
<dbReference type="Proteomes" id="UP001333818">
    <property type="component" value="Unassembled WGS sequence"/>
</dbReference>
<feature type="transmembrane region" description="Helical" evidence="1">
    <location>
        <begin position="7"/>
        <end position="29"/>
    </location>
</feature>
<evidence type="ECO:0000256" key="1">
    <source>
        <dbReference type="SAM" id="Phobius"/>
    </source>
</evidence>
<sequence length="158" mass="18153">MKTRQKLLPIAIAIFSVLIGGTGIFLWLLHRPPTVECSSDTTSNPKVYKIRAVKIVAQPWLGRHNVYGIFLVPEHYKNNPDYAVFMAVRGSNSYFTSFDTDGGNNYLQRSYLDGVMAERGYYVSRNFFPTHEALEFMIKGQFGDLQQPCNWTMLFIER</sequence>
<name>A0AAW9Q8X0_9CYAN</name>
<evidence type="ECO:0000313" key="3">
    <source>
        <dbReference type="Proteomes" id="UP001333818"/>
    </source>
</evidence>
<dbReference type="EMBL" id="JAZBJZ010000132">
    <property type="protein sequence ID" value="MEE3719428.1"/>
    <property type="molecule type" value="Genomic_DNA"/>
</dbReference>